<evidence type="ECO:0000256" key="10">
    <source>
        <dbReference type="HAMAP-Rule" id="MF_00834"/>
    </source>
</evidence>
<feature type="modified residue" description="N6-(pyridoxal phosphate)lysine" evidence="10">
    <location>
        <position position="513"/>
    </location>
</feature>
<dbReference type="PANTHER" id="PTHR42684">
    <property type="entry name" value="ADENOSYLMETHIONINE-8-AMINO-7-OXONONANOATE AMINOTRANSFERASE"/>
    <property type="match status" value="1"/>
</dbReference>
<evidence type="ECO:0000313" key="12">
    <source>
        <dbReference type="Proteomes" id="UP001053296"/>
    </source>
</evidence>
<evidence type="ECO:0000256" key="5">
    <source>
        <dbReference type="ARBA" id="ARBA00022691"/>
    </source>
</evidence>
<name>A0ABN6EQL9_9BACT</name>
<sequence>MKGYFITGTDTGVGKTYVTAGLLRTLADAGHNALAIKPVQTGCVEKDGELIAEDVAEYARLNASHFPNGYPDTCCRKFIPACSPHLAAEKAGDYLDLDQLTREIRTKGKNHDLIIVEGAGGVAVPLTDTHTILDLMHRLFLPVIIVADNKLGMINHTLMTIETVRNRGLNVAGVVVVNTSPPSENDAALRTDNVTTIAHHGDVTILANIPFFADQKERDEQLISLLTKALNKLSAVPASTGDDLAFDQNHLWHPYTSATNPLTAVKVRSARGTRIVLDDGTELIDGMASWWCAIHGYGHPELERAMHSQIGRMSHVMFGGLTHDPAVELGRRLVKMTPQGLDHVFLADSGSVSVEVAIKMAMQYMQASGQPSRTRLLTVRGGYHGDTCGAMSVCDPDGGMHHLFADLLPKQLFAPRPQCRFNEPFDPDSLKEITHMLERHSHEVAAIIIEPIVQGAGGMYFYHPEYLRELRNLADTHNILLILDEIATGFGRTGKLFACDWANIVPDIMCVGKALSGGTMTLAATLATNTVARTISADGGVLMHGPTFMGNPLACAVSNASLDLLERSDWQGQVSAIEVWLDEAFSSIRDLPGVADVRTLGAIGVVEMTAPVNVPRLQEFFIENGVWLRPFGKLIYVMPPYIISREEIARIGTVVVQAINQNLHK</sequence>
<dbReference type="InterPro" id="IPR049704">
    <property type="entry name" value="Aminotrans_3_PPA_site"/>
</dbReference>
<comment type="subunit">
    <text evidence="9">Homodimer.</text>
</comment>
<comment type="caution">
    <text evidence="9">Lacks conserved residue(s) required for the propagation of feature annotation.</text>
</comment>
<dbReference type="InterPro" id="IPR005814">
    <property type="entry name" value="Aminotrans_3"/>
</dbReference>
<feature type="binding site" evidence="9">
    <location>
        <begin position="117"/>
        <end position="120"/>
    </location>
    <ligand>
        <name>ATP</name>
        <dbReference type="ChEBI" id="CHEBI:30616"/>
    </ligand>
</feature>
<feature type="binding site" evidence="9">
    <location>
        <position position="117"/>
    </location>
    <ligand>
        <name>Mg(2+)</name>
        <dbReference type="ChEBI" id="CHEBI:18420"/>
    </ligand>
</feature>
<dbReference type="EC" id="2.6.1.62" evidence="10"/>
<comment type="pathway">
    <text evidence="2 10">Cofactor biosynthesis; biotin biosynthesis; 7,8-diaminononanoate from 8-amino-7-oxononanoate (SAM route): step 1/1.</text>
</comment>
<feature type="binding site" evidence="10">
    <location>
        <begin position="546"/>
        <end position="547"/>
    </location>
    <ligand>
        <name>pyridoxal 5'-phosphate</name>
        <dbReference type="ChEBI" id="CHEBI:597326"/>
    </ligand>
</feature>
<dbReference type="NCBIfam" id="NF005940">
    <property type="entry name" value="PRK07986.1"/>
    <property type="match status" value="1"/>
</dbReference>
<dbReference type="NCBIfam" id="NF004624">
    <property type="entry name" value="PRK05964.1"/>
    <property type="match status" value="1"/>
</dbReference>
<feature type="binding site" evidence="9">
    <location>
        <begin position="177"/>
        <end position="178"/>
    </location>
    <ligand>
        <name>ATP</name>
        <dbReference type="ChEBI" id="CHEBI:30616"/>
    </ligand>
</feature>
<evidence type="ECO:0000256" key="8">
    <source>
        <dbReference type="ARBA" id="ARBA00048449"/>
    </source>
</evidence>
<evidence type="ECO:0000256" key="4">
    <source>
        <dbReference type="ARBA" id="ARBA00022679"/>
    </source>
</evidence>
<feature type="binding site" evidence="10">
    <location>
        <position position="513"/>
    </location>
    <ligand>
        <name>substrate</name>
    </ligand>
</feature>
<feature type="site" description="Participates in the substrate recognition with KAPA and in a stacking interaction with the adenine ring of SAM" evidence="10">
    <location>
        <position position="255"/>
    </location>
</feature>
<protein>
    <recommendedName>
        <fullName evidence="9 10">Multifunctional fusion protein</fullName>
    </recommendedName>
    <domain>
        <recommendedName>
            <fullName evidence="10">Adenosylmethionine-8-amino-7-oxononanoate aminotransferase</fullName>
            <ecNumber evidence="10">2.6.1.62</ecNumber>
        </recommendedName>
        <alternativeName>
            <fullName evidence="10">7,8-diamino-pelargonic acid aminotransferase</fullName>
        </alternativeName>
        <alternativeName>
            <fullName evidence="10">7,8-diaminononanoate synthase</fullName>
        </alternativeName>
        <alternativeName>
            <fullName evidence="10">Diaminopelargonic acid synthase</fullName>
            <shortName evidence="10">DANS</shortName>
            <shortName evidence="10">DAPA AT</shortName>
            <shortName evidence="10">DAPA aminotransferase</shortName>
        </alternativeName>
    </domain>
    <domain>
        <recommendedName>
            <fullName evidence="9">ATP-dependent dethiobiotin synthetase BioD</fullName>
            <ecNumber evidence="9">6.3.3.3</ecNumber>
        </recommendedName>
        <alternativeName>
            <fullName evidence="9">DTB synthetase</fullName>
        </alternativeName>
        <alternativeName>
            <fullName evidence="9">Dethiobiotin synthase</fullName>
            <shortName evidence="9">DTBS</shortName>
        </alternativeName>
    </domain>
</protein>
<feature type="binding site" evidence="9">
    <location>
        <position position="41"/>
    </location>
    <ligand>
        <name>substrate</name>
    </ligand>
</feature>
<dbReference type="Proteomes" id="UP001053296">
    <property type="component" value="Chromosome"/>
</dbReference>
<comment type="catalytic activity">
    <reaction evidence="8 10">
        <text>(8S)-8-amino-7-oxononanoate + S-adenosyl-L-methionine = S-adenosyl-4-methylsulfanyl-2-oxobutanoate + (7R,8S)-7,8-diammoniononanoate</text>
        <dbReference type="Rhea" id="RHEA:16861"/>
        <dbReference type="ChEBI" id="CHEBI:16490"/>
        <dbReference type="ChEBI" id="CHEBI:59789"/>
        <dbReference type="ChEBI" id="CHEBI:149468"/>
        <dbReference type="ChEBI" id="CHEBI:149469"/>
        <dbReference type="EC" id="2.6.1.62"/>
    </reaction>
</comment>
<dbReference type="InterPro" id="IPR027417">
    <property type="entry name" value="P-loop_NTPase"/>
</dbReference>
<dbReference type="PROSITE" id="PS00600">
    <property type="entry name" value="AA_TRANSFER_CLASS_3"/>
    <property type="match status" value="1"/>
</dbReference>
<evidence type="ECO:0000256" key="7">
    <source>
        <dbReference type="ARBA" id="ARBA00022898"/>
    </source>
</evidence>
<feature type="binding site" evidence="9">
    <location>
        <position position="54"/>
    </location>
    <ligand>
        <name>ATP</name>
        <dbReference type="ChEBI" id="CHEBI:30616"/>
    </ligand>
</feature>
<keyword evidence="6 9" id="KW-0093">Biotin biosynthesis</keyword>
<dbReference type="HAMAP" id="MF_00834">
    <property type="entry name" value="BioA"/>
    <property type="match status" value="1"/>
</dbReference>
<dbReference type="Gene3D" id="3.40.640.10">
    <property type="entry name" value="Type I PLP-dependent aspartate aminotransferase-like (Major domain)"/>
    <property type="match status" value="1"/>
</dbReference>
<comment type="pathway">
    <text evidence="9">Cofactor biosynthesis; biotin biosynthesis; biotin from 7,8-diaminononanoate: step 1/2.</text>
</comment>
<keyword evidence="3 10" id="KW-0032">Aminotransferase</keyword>
<comment type="similarity">
    <text evidence="9">Belongs to the dethiobiotin synthetase family.</text>
</comment>
<feature type="binding site" evidence="9">
    <location>
        <position position="54"/>
    </location>
    <ligand>
        <name>Mg(2+)</name>
        <dbReference type="ChEBI" id="CHEBI:18420"/>
    </ligand>
</feature>
<dbReference type="InterPro" id="IPR015422">
    <property type="entry name" value="PyrdxlP-dep_Trfase_small"/>
</dbReference>
<reference evidence="11" key="1">
    <citation type="journal article" date="2022" name="Arch. Microbiol.">
        <title>Pseudodesulfovibrio sediminis sp. nov., a mesophilic and neutrophilic sulfate-reducing bacterium isolated from sediment of a brackish lake.</title>
        <authorList>
            <person name="Takahashi A."/>
            <person name="Kojima H."/>
            <person name="Watanabe M."/>
            <person name="Fukui M."/>
        </authorList>
    </citation>
    <scope>NUCLEOTIDE SEQUENCE</scope>
    <source>
        <strain evidence="11">SF6</strain>
    </source>
</reference>
<dbReference type="InterPro" id="IPR015424">
    <property type="entry name" value="PyrdxlP-dep_Trfase"/>
</dbReference>
<dbReference type="RefSeq" id="WP_229594330.1">
    <property type="nucleotide sequence ID" value="NZ_AP024485.1"/>
</dbReference>
<feature type="binding site" evidence="10">
    <location>
        <position position="290"/>
    </location>
    <ligand>
        <name>substrate</name>
    </ligand>
</feature>
<keyword evidence="4 10" id="KW-0808">Transferase</keyword>
<comment type="catalytic activity">
    <reaction evidence="9">
        <text>(7R,8S)-7,8-diammoniononanoate + CO2 + ATP = (4R,5S)-dethiobiotin + ADP + phosphate + 3 H(+)</text>
        <dbReference type="Rhea" id="RHEA:15805"/>
        <dbReference type="ChEBI" id="CHEBI:15378"/>
        <dbReference type="ChEBI" id="CHEBI:16526"/>
        <dbReference type="ChEBI" id="CHEBI:30616"/>
        <dbReference type="ChEBI" id="CHEBI:43474"/>
        <dbReference type="ChEBI" id="CHEBI:149469"/>
        <dbReference type="ChEBI" id="CHEBI:149473"/>
        <dbReference type="ChEBI" id="CHEBI:456216"/>
        <dbReference type="EC" id="6.3.3.3"/>
    </reaction>
</comment>
<dbReference type="Pfam" id="PF13500">
    <property type="entry name" value="AAA_26"/>
    <property type="match status" value="1"/>
</dbReference>
<dbReference type="EC" id="6.3.3.3" evidence="9"/>
<feature type="binding site" evidence="10">
    <location>
        <begin position="350"/>
        <end position="351"/>
    </location>
    <ligand>
        <name>pyridoxal 5'-phosphate</name>
        <dbReference type="ChEBI" id="CHEBI:597326"/>
    </ligand>
</feature>
<keyword evidence="9" id="KW-0436">Ligase</keyword>
<dbReference type="InterPro" id="IPR015421">
    <property type="entry name" value="PyrdxlP-dep_Trfase_major"/>
</dbReference>
<evidence type="ECO:0000256" key="1">
    <source>
        <dbReference type="ARBA" id="ARBA00001933"/>
    </source>
</evidence>
<dbReference type="Gene3D" id="3.40.50.300">
    <property type="entry name" value="P-loop containing nucleotide triphosphate hydrolases"/>
    <property type="match status" value="1"/>
</dbReference>
<evidence type="ECO:0000256" key="6">
    <source>
        <dbReference type="ARBA" id="ARBA00022756"/>
    </source>
</evidence>
<accession>A0ABN6EQL9</accession>
<evidence type="ECO:0000256" key="9">
    <source>
        <dbReference type="HAMAP-Rule" id="MF_00336"/>
    </source>
</evidence>
<dbReference type="InterPro" id="IPR004472">
    <property type="entry name" value="DTB_synth_BioD"/>
</dbReference>
<dbReference type="CDD" id="cd00610">
    <property type="entry name" value="OAT_like"/>
    <property type="match status" value="1"/>
</dbReference>
<dbReference type="HAMAP" id="MF_00336">
    <property type="entry name" value="BioD"/>
    <property type="match status" value="1"/>
</dbReference>
<comment type="cofactor">
    <cofactor evidence="9">
        <name>Mg(2+)</name>
        <dbReference type="ChEBI" id="CHEBI:18420"/>
    </cofactor>
</comment>
<comment type="function">
    <text evidence="9">Catalyzes a mechanistically unusual reaction, the ATP-dependent insertion of CO2 between the N7 and N8 nitrogen atoms of 7,8-diaminopelargonic acid (DAPA, also called 7,8-diammoniononanoate) to form a ureido ring.</text>
</comment>
<feature type="binding site" evidence="10">
    <location>
        <position position="545"/>
    </location>
    <ligand>
        <name>substrate</name>
    </ligand>
</feature>
<keyword evidence="9" id="KW-0963">Cytoplasm</keyword>
<dbReference type="InterPro" id="IPR005815">
    <property type="entry name" value="BioA"/>
</dbReference>
<feature type="binding site" evidence="9">
    <location>
        <position position="16"/>
    </location>
    <ligand>
        <name>Mg(2+)</name>
        <dbReference type="ChEBI" id="CHEBI:18420"/>
    </ligand>
</feature>
<keyword evidence="9" id="KW-0547">Nucleotide-binding</keyword>
<proteinExistence type="inferred from homology"/>
<feature type="active site" evidence="9">
    <location>
        <position position="37"/>
    </location>
</feature>
<feature type="binding site" evidence="10">
    <location>
        <position position="629"/>
    </location>
    <ligand>
        <name>substrate</name>
    </ligand>
</feature>
<comment type="cofactor">
    <cofactor evidence="1 10">
        <name>pyridoxal 5'-phosphate</name>
        <dbReference type="ChEBI" id="CHEBI:597326"/>
    </cofactor>
</comment>
<dbReference type="NCBIfam" id="TIGR00508">
    <property type="entry name" value="bioA"/>
    <property type="match status" value="1"/>
</dbReference>
<keyword evidence="9" id="KW-0067">ATP-binding</keyword>
<dbReference type="NCBIfam" id="TIGR00347">
    <property type="entry name" value="bioD"/>
    <property type="match status" value="1"/>
</dbReference>
<dbReference type="EMBL" id="AP024485">
    <property type="protein sequence ID" value="BCS87767.1"/>
    <property type="molecule type" value="Genomic_DNA"/>
</dbReference>
<comment type="function">
    <text evidence="10">Catalyzes the transfer of the alpha-amino group from S-adenosyl-L-methionine (SAM) to 7-keto-8-aminopelargonic acid (KAPA) to form 7,8-diaminopelargonic acid (DAPA). It is the only aminotransferase known to utilize SAM as an amino donor.</text>
</comment>
<evidence type="ECO:0000256" key="2">
    <source>
        <dbReference type="ARBA" id="ARBA00005063"/>
    </source>
</evidence>
<feature type="binding site" evidence="10">
    <location>
        <position position="383"/>
    </location>
    <ligand>
        <name>substrate</name>
    </ligand>
</feature>
<dbReference type="CDD" id="cd03109">
    <property type="entry name" value="DTBS"/>
    <property type="match status" value="1"/>
</dbReference>
<dbReference type="SUPFAM" id="SSF52540">
    <property type="entry name" value="P-loop containing nucleoside triphosphate hydrolases"/>
    <property type="match status" value="1"/>
</dbReference>
<comment type="similarity">
    <text evidence="10">Belongs to the class-III pyridoxal-phosphate-dependent aminotransferase family. BioA subfamily.</text>
</comment>
<feature type="binding site" evidence="9">
    <location>
        <position position="217"/>
    </location>
    <ligand>
        <name>ATP</name>
        <dbReference type="ChEBI" id="CHEBI:30616"/>
    </ligand>
</feature>
<keyword evidence="12" id="KW-1185">Reference proteome</keyword>
<dbReference type="Pfam" id="PF00202">
    <property type="entry name" value="Aminotran_3"/>
    <property type="match status" value="1"/>
</dbReference>
<evidence type="ECO:0000313" key="11">
    <source>
        <dbReference type="EMBL" id="BCS87767.1"/>
    </source>
</evidence>
<gene>
    <name evidence="9" type="primary">bioD</name>
    <name evidence="10" type="synonym">bioA</name>
    <name evidence="11" type="ORF">PSDVSF_10090</name>
</gene>
<keyword evidence="9" id="KW-0479">Metal-binding</keyword>
<keyword evidence="7 10" id="KW-0663">Pyridoxal phosphate</keyword>
<keyword evidence="9" id="KW-0460">Magnesium</keyword>
<dbReference type="SUPFAM" id="SSF53383">
    <property type="entry name" value="PLP-dependent transferases"/>
    <property type="match status" value="1"/>
</dbReference>
<feature type="binding site" evidence="9">
    <location>
        <begin position="12"/>
        <end position="17"/>
    </location>
    <ligand>
        <name>ATP</name>
        <dbReference type="ChEBI" id="CHEBI:30616"/>
    </ligand>
</feature>
<comment type="subcellular location">
    <subcellularLocation>
        <location evidence="9">Cytoplasm</location>
    </subcellularLocation>
</comment>
<keyword evidence="5 10" id="KW-0949">S-adenosyl-L-methionine</keyword>
<evidence type="ECO:0000256" key="3">
    <source>
        <dbReference type="ARBA" id="ARBA00022576"/>
    </source>
</evidence>
<organism evidence="11 12">
    <name type="scientific">Pseudodesulfovibrio sediminis</name>
    <dbReference type="NCBI Taxonomy" id="2810563"/>
    <lineage>
        <taxon>Bacteria</taxon>
        <taxon>Pseudomonadati</taxon>
        <taxon>Thermodesulfobacteriota</taxon>
        <taxon>Desulfovibrionia</taxon>
        <taxon>Desulfovibrionales</taxon>
        <taxon>Desulfovibrionaceae</taxon>
    </lineage>
</organism>
<feature type="binding site" evidence="10">
    <location>
        <position position="484"/>
    </location>
    <ligand>
        <name>pyridoxal 5'-phosphate</name>
        <dbReference type="ChEBI" id="CHEBI:597326"/>
    </ligand>
</feature>
<dbReference type="PANTHER" id="PTHR42684:SF17">
    <property type="entry name" value="ADENOSYLMETHIONINE-8-AMINO-7-OXONONANOATE AMINOTRANSFERASE"/>
    <property type="match status" value="1"/>
</dbReference>
<dbReference type="Gene3D" id="3.90.1150.10">
    <property type="entry name" value="Aspartate Aminotransferase, domain 1"/>
    <property type="match status" value="1"/>
</dbReference>